<organism evidence="1 2">
    <name type="scientific">Lentzea tibetensis</name>
    <dbReference type="NCBI Taxonomy" id="2591470"/>
    <lineage>
        <taxon>Bacteria</taxon>
        <taxon>Bacillati</taxon>
        <taxon>Actinomycetota</taxon>
        <taxon>Actinomycetes</taxon>
        <taxon>Pseudonocardiales</taxon>
        <taxon>Pseudonocardiaceae</taxon>
        <taxon>Lentzea</taxon>
    </lineage>
</organism>
<dbReference type="AlphaFoldDB" id="A0A563EK50"/>
<dbReference type="Proteomes" id="UP000316639">
    <property type="component" value="Unassembled WGS sequence"/>
</dbReference>
<evidence type="ECO:0008006" key="3">
    <source>
        <dbReference type="Google" id="ProtNLM"/>
    </source>
</evidence>
<dbReference type="EMBL" id="VOBR01000026">
    <property type="protein sequence ID" value="TWP47435.1"/>
    <property type="molecule type" value="Genomic_DNA"/>
</dbReference>
<dbReference type="RefSeq" id="WP_146357908.1">
    <property type="nucleotide sequence ID" value="NZ_VOBR01000026.1"/>
</dbReference>
<reference evidence="1 2" key="1">
    <citation type="submission" date="2019-07" db="EMBL/GenBank/DDBJ databases">
        <title>Lentzea xizangensis sp. nov., isolated from Qinghai-Tibetan Plateau Soils.</title>
        <authorList>
            <person name="Huang J."/>
        </authorList>
    </citation>
    <scope>NUCLEOTIDE SEQUENCE [LARGE SCALE GENOMIC DNA]</scope>
    <source>
        <strain evidence="1 2">FXJ1.1311</strain>
    </source>
</reference>
<dbReference type="InterPro" id="IPR058154">
    <property type="entry name" value="Bxb1_TTP-like"/>
</dbReference>
<proteinExistence type="predicted"/>
<name>A0A563EK50_9PSEU</name>
<protein>
    <recommendedName>
        <fullName evidence="3">Phage tail protein</fullName>
    </recommendedName>
</protein>
<keyword evidence="2" id="KW-1185">Reference proteome</keyword>
<gene>
    <name evidence="1" type="ORF">FKR81_32500</name>
</gene>
<sequence length="216" mass="23125">MALHPTLVRVPGTGELSLAPPGTPEPPDATTALPALWAGLGLSTEDGVTIRRAVEKSGTTHWQQLTPARYIYTSQELTVASVFQETRGVVLGAYFGGMVFSETATGSKKYRAEISAVPRGDERALCVDWVDQISATQVYNHRLYIPRVEVSETADSQWTRTQEARWGLTFAALSPASGTTLAVWLTNDPAVLLAVPAATALTADTADTDAPKEKTP</sequence>
<evidence type="ECO:0000313" key="1">
    <source>
        <dbReference type="EMBL" id="TWP47435.1"/>
    </source>
</evidence>
<evidence type="ECO:0000313" key="2">
    <source>
        <dbReference type="Proteomes" id="UP000316639"/>
    </source>
</evidence>
<comment type="caution">
    <text evidence="1">The sequence shown here is derived from an EMBL/GenBank/DDBJ whole genome shotgun (WGS) entry which is preliminary data.</text>
</comment>
<dbReference type="Pfam" id="PF25681">
    <property type="entry name" value="Phage_TTP_17"/>
    <property type="match status" value="1"/>
</dbReference>
<accession>A0A563EK50</accession>
<dbReference type="OrthoDB" id="4130395at2"/>